<dbReference type="PANTHER" id="PTHR11941">
    <property type="entry name" value="ENOYL-COA HYDRATASE-RELATED"/>
    <property type="match status" value="1"/>
</dbReference>
<evidence type="ECO:0000313" key="10">
    <source>
        <dbReference type="Proteomes" id="UP000319986"/>
    </source>
</evidence>
<evidence type="ECO:0000256" key="2">
    <source>
        <dbReference type="ARBA" id="ARBA00005254"/>
    </source>
</evidence>
<dbReference type="NCBIfam" id="NF005891">
    <property type="entry name" value="PRK07854.1"/>
    <property type="match status" value="1"/>
</dbReference>
<dbReference type="SUPFAM" id="SSF52096">
    <property type="entry name" value="ClpP/crotonase"/>
    <property type="match status" value="1"/>
</dbReference>
<evidence type="ECO:0000256" key="1">
    <source>
        <dbReference type="ARBA" id="ARBA00002994"/>
    </source>
</evidence>
<evidence type="ECO:0000256" key="5">
    <source>
        <dbReference type="ARBA" id="ARBA00023239"/>
    </source>
</evidence>
<dbReference type="CDD" id="cd06558">
    <property type="entry name" value="crotonase-like"/>
    <property type="match status" value="1"/>
</dbReference>
<proteinExistence type="inferred from homology"/>
<gene>
    <name evidence="9" type="primary">echA6</name>
    <name evidence="9" type="ORF">CVA01_28110</name>
</gene>
<comment type="function">
    <text evidence="1">Could possibly oxidize fatty acids using specific components.</text>
</comment>
<evidence type="ECO:0000313" key="9">
    <source>
        <dbReference type="EMBL" id="GEC87497.1"/>
    </source>
</evidence>
<dbReference type="GeneID" id="82888881"/>
<evidence type="ECO:0000256" key="7">
    <source>
        <dbReference type="ARBA" id="ARBA00023717"/>
    </source>
</evidence>
<keyword evidence="4" id="KW-0443">Lipid metabolism</keyword>
<evidence type="ECO:0000256" key="6">
    <source>
        <dbReference type="ARBA" id="ARBA00023709"/>
    </source>
</evidence>
<comment type="catalytic activity">
    <reaction evidence="7">
        <text>a 4-saturated-(3S)-3-hydroxyacyl-CoA = a (3E)-enoyl-CoA + H2O</text>
        <dbReference type="Rhea" id="RHEA:20724"/>
        <dbReference type="ChEBI" id="CHEBI:15377"/>
        <dbReference type="ChEBI" id="CHEBI:58521"/>
        <dbReference type="ChEBI" id="CHEBI:137480"/>
        <dbReference type="EC" id="4.2.1.17"/>
    </reaction>
</comment>
<dbReference type="Gene3D" id="3.90.226.10">
    <property type="entry name" value="2-enoyl-CoA Hydratase, Chain A, domain 1"/>
    <property type="match status" value="1"/>
</dbReference>
<dbReference type="RefSeq" id="WP_141331548.1">
    <property type="nucleotide sequence ID" value="NZ_BJNT01000027.1"/>
</dbReference>
<evidence type="ECO:0000256" key="8">
    <source>
        <dbReference type="RuleBase" id="RU003707"/>
    </source>
</evidence>
<name>A0A4Y4C8X5_9CORY</name>
<keyword evidence="5" id="KW-0456">Lyase</keyword>
<sequence>MGGMTENAVSLEIDGRVAVVTLTRPDRRNALDAEVCTQLTAALEDATSRGGIRAILLRGEGPAFCAGANLKGGVYADNFFAALEKMLTTVTDVPVPVIADIQGPAVGAGCQLALACDLRVMGEGAVTWVPAVQHGFALDPWTVNRAVELLGGTHARNMLVAGAKVDRDAALTCGFAIQPGTSEEALAFAHRVSEHAPLSTAWFKKALNHPEAPELADEARACWASRDVQEARTARADRRAPVFEGR</sequence>
<protein>
    <submittedName>
        <fullName evidence="9">Putative enoyl-CoA hydratase echA6</fullName>
    </submittedName>
</protein>
<dbReference type="GO" id="GO:0004300">
    <property type="term" value="F:enoyl-CoA hydratase activity"/>
    <property type="evidence" value="ECO:0007669"/>
    <property type="project" value="UniProtKB-EC"/>
</dbReference>
<dbReference type="EMBL" id="BJNT01000027">
    <property type="protein sequence ID" value="GEC87497.1"/>
    <property type="molecule type" value="Genomic_DNA"/>
</dbReference>
<dbReference type="PROSITE" id="PS00166">
    <property type="entry name" value="ENOYL_COA_HYDRATASE"/>
    <property type="match status" value="1"/>
</dbReference>
<dbReference type="Pfam" id="PF00378">
    <property type="entry name" value="ECH_1"/>
    <property type="match status" value="1"/>
</dbReference>
<accession>A0A4Y4C8X5</accession>
<dbReference type="InterPro" id="IPR029045">
    <property type="entry name" value="ClpP/crotonase-like_dom_sf"/>
</dbReference>
<comment type="catalytic activity">
    <reaction evidence="6">
        <text>a (3S)-3-hydroxyacyl-CoA = a (2E)-enoyl-CoA + H2O</text>
        <dbReference type="Rhea" id="RHEA:16105"/>
        <dbReference type="ChEBI" id="CHEBI:15377"/>
        <dbReference type="ChEBI" id="CHEBI:57318"/>
        <dbReference type="ChEBI" id="CHEBI:58856"/>
        <dbReference type="EC" id="4.2.1.17"/>
    </reaction>
</comment>
<comment type="similarity">
    <text evidence="2 8">Belongs to the enoyl-CoA hydratase/isomerase family.</text>
</comment>
<dbReference type="PANTHER" id="PTHR11941:SF169">
    <property type="entry name" value="(7AS)-7A-METHYL-1,5-DIOXO-2,3,5,6,7,7A-HEXAHYDRO-1H-INDENE-CARBOXYL-COA HYDROLASE"/>
    <property type="match status" value="1"/>
</dbReference>
<evidence type="ECO:0000256" key="3">
    <source>
        <dbReference type="ARBA" id="ARBA00022832"/>
    </source>
</evidence>
<organism evidence="9 10">
    <name type="scientific">Corynebacterium variabile</name>
    <dbReference type="NCBI Taxonomy" id="1727"/>
    <lineage>
        <taxon>Bacteria</taxon>
        <taxon>Bacillati</taxon>
        <taxon>Actinomycetota</taxon>
        <taxon>Actinomycetes</taxon>
        <taxon>Mycobacteriales</taxon>
        <taxon>Corynebacteriaceae</taxon>
        <taxon>Corynebacterium</taxon>
    </lineage>
</organism>
<comment type="caution">
    <text evidence="9">The sequence shown here is derived from an EMBL/GenBank/DDBJ whole genome shotgun (WGS) entry which is preliminary data.</text>
</comment>
<dbReference type="InterPro" id="IPR018376">
    <property type="entry name" value="Enoyl-CoA_hyd/isom_CS"/>
</dbReference>
<dbReference type="GO" id="GO:0006635">
    <property type="term" value="P:fatty acid beta-oxidation"/>
    <property type="evidence" value="ECO:0007669"/>
    <property type="project" value="TreeGrafter"/>
</dbReference>
<evidence type="ECO:0000256" key="4">
    <source>
        <dbReference type="ARBA" id="ARBA00023098"/>
    </source>
</evidence>
<dbReference type="AlphaFoldDB" id="A0A4Y4C8X5"/>
<reference evidence="9 10" key="1">
    <citation type="submission" date="2019-06" db="EMBL/GenBank/DDBJ databases">
        <title>Whole genome shotgun sequence of Corynebacterium variabile NBRC 15286.</title>
        <authorList>
            <person name="Hosoyama A."/>
            <person name="Uohara A."/>
            <person name="Ohji S."/>
            <person name="Ichikawa N."/>
        </authorList>
    </citation>
    <scope>NUCLEOTIDE SEQUENCE [LARGE SCALE GENOMIC DNA]</scope>
    <source>
        <strain evidence="9 10">NBRC 15286</strain>
    </source>
</reference>
<keyword evidence="3" id="KW-0276">Fatty acid metabolism</keyword>
<dbReference type="Proteomes" id="UP000319986">
    <property type="component" value="Unassembled WGS sequence"/>
</dbReference>
<dbReference type="InterPro" id="IPR001753">
    <property type="entry name" value="Enoyl-CoA_hydra/iso"/>
</dbReference>